<dbReference type="Gene3D" id="1.10.10.60">
    <property type="entry name" value="Homeodomain-like"/>
    <property type="match status" value="1"/>
</dbReference>
<sequence length="224" mass="25576">MQTDSSSLTSNTTGNMVSHINDEKSAQFQDMLDWSSEYEVEEGSSDLSVASVIQFKTISPLIFKKASRKWLNSNSQNYFSQAKNTADLSKDQILAGKALQSFENYLSIVCLMYFGDPFSKSKSNSEVFRPGKRARSRQISDPLSMIVSPLRTELEFETWSPKQIAVFECTLCSFGKKFDVIEKLLSPDKVMKDITKFYYTWKKTSHYKAWKETVRESMFSPACS</sequence>
<keyword evidence="4" id="KW-0238">DNA-binding</keyword>
<dbReference type="GO" id="GO:0003677">
    <property type="term" value="F:DNA binding"/>
    <property type="evidence" value="ECO:0007669"/>
    <property type="project" value="UniProtKB-KW"/>
</dbReference>
<dbReference type="GO" id="GO:0008270">
    <property type="term" value="F:zinc ion binding"/>
    <property type="evidence" value="ECO:0007669"/>
    <property type="project" value="UniProtKB-KW"/>
</dbReference>
<keyword evidence="3" id="KW-0862">Zinc</keyword>
<name>A0A1R2BMD4_9CILI</name>
<protein>
    <recommendedName>
        <fullName evidence="8">SANT domain-containing protein</fullName>
    </recommendedName>
</protein>
<dbReference type="Proteomes" id="UP000187209">
    <property type="component" value="Unassembled WGS sequence"/>
</dbReference>
<dbReference type="EMBL" id="MPUH01000560">
    <property type="protein sequence ID" value="OMJ77715.1"/>
    <property type="molecule type" value="Genomic_DNA"/>
</dbReference>
<accession>A0A1R2BMD4</accession>
<comment type="caution">
    <text evidence="6">The sequence shown here is derived from an EMBL/GenBank/DDBJ whole genome shotgun (WGS) entry which is preliminary data.</text>
</comment>
<evidence type="ECO:0000256" key="1">
    <source>
        <dbReference type="ARBA" id="ARBA00022723"/>
    </source>
</evidence>
<dbReference type="InterPro" id="IPR009057">
    <property type="entry name" value="Homeodomain-like_sf"/>
</dbReference>
<evidence type="ECO:0000256" key="2">
    <source>
        <dbReference type="ARBA" id="ARBA00022771"/>
    </source>
</evidence>
<dbReference type="AlphaFoldDB" id="A0A1R2BMD4"/>
<evidence type="ECO:0000313" key="7">
    <source>
        <dbReference type="Proteomes" id="UP000187209"/>
    </source>
</evidence>
<keyword evidence="5" id="KW-0539">Nucleus</keyword>
<proteinExistence type="predicted"/>
<evidence type="ECO:0008006" key="8">
    <source>
        <dbReference type="Google" id="ProtNLM"/>
    </source>
</evidence>
<dbReference type="SUPFAM" id="SSF46689">
    <property type="entry name" value="Homeodomain-like"/>
    <property type="match status" value="1"/>
</dbReference>
<dbReference type="FunFam" id="1.10.10.60:FF:000012">
    <property type="entry name" value="Metastasis-associated 1 family, member 3"/>
    <property type="match status" value="1"/>
</dbReference>
<evidence type="ECO:0000256" key="4">
    <source>
        <dbReference type="ARBA" id="ARBA00023125"/>
    </source>
</evidence>
<reference evidence="6 7" key="1">
    <citation type="submission" date="2016-11" db="EMBL/GenBank/DDBJ databases">
        <title>The macronuclear genome of Stentor coeruleus: a giant cell with tiny introns.</title>
        <authorList>
            <person name="Slabodnick M."/>
            <person name="Ruby J.G."/>
            <person name="Reiff S.B."/>
            <person name="Swart E.C."/>
            <person name="Gosai S."/>
            <person name="Prabakaran S."/>
            <person name="Witkowska E."/>
            <person name="Larue G.E."/>
            <person name="Fisher S."/>
            <person name="Freeman R.M."/>
            <person name="Gunawardena J."/>
            <person name="Chu W."/>
            <person name="Stover N.A."/>
            <person name="Gregory B.D."/>
            <person name="Nowacki M."/>
            <person name="Derisi J."/>
            <person name="Roy S.W."/>
            <person name="Marshall W.F."/>
            <person name="Sood P."/>
        </authorList>
    </citation>
    <scope>NUCLEOTIDE SEQUENCE [LARGE SCALE GENOMIC DNA]</scope>
    <source>
        <strain evidence="6">WM001</strain>
    </source>
</reference>
<evidence type="ECO:0000256" key="3">
    <source>
        <dbReference type="ARBA" id="ARBA00022833"/>
    </source>
</evidence>
<evidence type="ECO:0000313" key="6">
    <source>
        <dbReference type="EMBL" id="OMJ77715.1"/>
    </source>
</evidence>
<dbReference type="OrthoDB" id="303185at2759"/>
<gene>
    <name evidence="6" type="ORF">SteCoe_22618</name>
</gene>
<keyword evidence="7" id="KW-1185">Reference proteome</keyword>
<dbReference type="GO" id="GO:0005634">
    <property type="term" value="C:nucleus"/>
    <property type="evidence" value="ECO:0007669"/>
    <property type="project" value="UniProtKB-ARBA"/>
</dbReference>
<evidence type="ECO:0000256" key="5">
    <source>
        <dbReference type="ARBA" id="ARBA00023242"/>
    </source>
</evidence>
<keyword evidence="1" id="KW-0479">Metal-binding</keyword>
<organism evidence="6 7">
    <name type="scientific">Stentor coeruleus</name>
    <dbReference type="NCBI Taxonomy" id="5963"/>
    <lineage>
        <taxon>Eukaryota</taxon>
        <taxon>Sar</taxon>
        <taxon>Alveolata</taxon>
        <taxon>Ciliophora</taxon>
        <taxon>Postciliodesmatophora</taxon>
        <taxon>Heterotrichea</taxon>
        <taxon>Heterotrichida</taxon>
        <taxon>Stentoridae</taxon>
        <taxon>Stentor</taxon>
    </lineage>
</organism>
<keyword evidence="2" id="KW-0863">Zinc-finger</keyword>